<dbReference type="InterPro" id="IPR000182">
    <property type="entry name" value="GNAT_dom"/>
</dbReference>
<feature type="domain" description="N-acetyltransferase" evidence="3">
    <location>
        <begin position="184"/>
        <end position="326"/>
    </location>
</feature>
<dbReference type="Pfam" id="PF00583">
    <property type="entry name" value="Acetyltransf_1"/>
    <property type="match status" value="2"/>
</dbReference>
<evidence type="ECO:0000313" key="4">
    <source>
        <dbReference type="EMBL" id="CAG7622767.1"/>
    </source>
</evidence>
<dbReference type="PROSITE" id="PS51186">
    <property type="entry name" value="GNAT"/>
    <property type="match status" value="2"/>
</dbReference>
<dbReference type="InterPro" id="IPR050832">
    <property type="entry name" value="Bact_Acetyltransf"/>
</dbReference>
<proteinExistence type="predicted"/>
<sequence length="326" mass="37383">MNFTIRPIQVPGDYDRIARLFNSVYFEVKTADDLEREDRRIPTSANLKTNENGFITGFCRERAVAVDDSGYVLGFAQAWLAPWSTPGRLSSHVIVDSRYYSNGIGKALYLHLEGWARSMRASSIQTELKDHLPYALPFAERLGFNVRSHNRYSSLSTASFRMEPYSDIIPLLQRRGFQLCTWKEELAKAGTNLERLYNLYENTYIDIPGKTVPEYTLAQWAEALSQTDPELVLTVSYRNEYVGISHLEFKPKGNFVWHEYTGVERNFRGIQLAHVLKLWSIKKAIELGAERLITSNDIGNAPMIALNEKLGYRRIPGHYVIEKSFV</sequence>
<evidence type="ECO:0000259" key="3">
    <source>
        <dbReference type="PROSITE" id="PS51186"/>
    </source>
</evidence>
<dbReference type="Proteomes" id="UP000693672">
    <property type="component" value="Unassembled WGS sequence"/>
</dbReference>
<keyword evidence="1" id="KW-0808">Transferase</keyword>
<dbReference type="EMBL" id="CAJVAS010000009">
    <property type="protein sequence ID" value="CAG7622767.1"/>
    <property type="molecule type" value="Genomic_DNA"/>
</dbReference>
<gene>
    <name evidence="4" type="ORF">PAESOLCIP111_02442</name>
</gene>
<organism evidence="4 5">
    <name type="scientific">Paenibacillus solanacearum</name>
    <dbReference type="NCBI Taxonomy" id="2048548"/>
    <lineage>
        <taxon>Bacteria</taxon>
        <taxon>Bacillati</taxon>
        <taxon>Bacillota</taxon>
        <taxon>Bacilli</taxon>
        <taxon>Bacillales</taxon>
        <taxon>Paenibacillaceae</taxon>
        <taxon>Paenibacillus</taxon>
    </lineage>
</organism>
<dbReference type="PANTHER" id="PTHR43877">
    <property type="entry name" value="AMINOALKYLPHOSPHONATE N-ACETYLTRANSFERASE-RELATED-RELATED"/>
    <property type="match status" value="1"/>
</dbReference>
<protein>
    <recommendedName>
        <fullName evidence="3">N-acetyltransferase domain-containing protein</fullName>
    </recommendedName>
</protein>
<evidence type="ECO:0000256" key="2">
    <source>
        <dbReference type="ARBA" id="ARBA00023315"/>
    </source>
</evidence>
<feature type="domain" description="N-acetyltransferase" evidence="3">
    <location>
        <begin position="3"/>
        <end position="167"/>
    </location>
</feature>
<reference evidence="4" key="1">
    <citation type="submission" date="2021-06" db="EMBL/GenBank/DDBJ databases">
        <authorList>
            <person name="Criscuolo A."/>
        </authorList>
    </citation>
    <scope>NUCLEOTIDE SEQUENCE</scope>
    <source>
        <strain evidence="4">CIP111600</strain>
    </source>
</reference>
<evidence type="ECO:0000313" key="5">
    <source>
        <dbReference type="Proteomes" id="UP000693672"/>
    </source>
</evidence>
<dbReference type="RefSeq" id="WP_218092230.1">
    <property type="nucleotide sequence ID" value="NZ_CAJVAS010000009.1"/>
</dbReference>
<keyword evidence="2" id="KW-0012">Acyltransferase</keyword>
<keyword evidence="5" id="KW-1185">Reference proteome</keyword>
<comment type="caution">
    <text evidence="4">The sequence shown here is derived from an EMBL/GenBank/DDBJ whole genome shotgun (WGS) entry which is preliminary data.</text>
</comment>
<name>A0A916K0P2_9BACL</name>
<dbReference type="CDD" id="cd04301">
    <property type="entry name" value="NAT_SF"/>
    <property type="match status" value="1"/>
</dbReference>
<evidence type="ECO:0000256" key="1">
    <source>
        <dbReference type="ARBA" id="ARBA00022679"/>
    </source>
</evidence>
<dbReference type="GO" id="GO:0016747">
    <property type="term" value="F:acyltransferase activity, transferring groups other than amino-acyl groups"/>
    <property type="evidence" value="ECO:0007669"/>
    <property type="project" value="InterPro"/>
</dbReference>
<accession>A0A916K0P2</accession>
<dbReference type="AlphaFoldDB" id="A0A916K0P2"/>